<evidence type="ECO:0000313" key="3">
    <source>
        <dbReference type="Proteomes" id="UP000001554"/>
    </source>
</evidence>
<dbReference type="PANTHER" id="PTHR11461">
    <property type="entry name" value="SERINE PROTEASE INHIBITOR, SERPIN"/>
    <property type="match status" value="1"/>
</dbReference>
<dbReference type="GO" id="GO:0004867">
    <property type="term" value="F:serine-type endopeptidase inhibitor activity"/>
    <property type="evidence" value="ECO:0000318"/>
    <property type="project" value="GO_Central"/>
</dbReference>
<dbReference type="InterPro" id="IPR023795">
    <property type="entry name" value="Serpin_CS"/>
</dbReference>
<reference evidence="3" key="2">
    <citation type="journal article" date="2020" name="Nat. Ecol. Evol.">
        <title>Deeply conserved synteny resolves early events in vertebrate evolution.</title>
        <authorList>
            <person name="Simakov O."/>
            <person name="Marletaz F."/>
            <person name="Yue J.X."/>
            <person name="O'Connell B."/>
            <person name="Jenkins J."/>
            <person name="Brandt A."/>
            <person name="Calef R."/>
            <person name="Tung C.H."/>
            <person name="Huang T.K."/>
            <person name="Schmutz J."/>
            <person name="Satoh N."/>
            <person name="Yu J.K."/>
            <person name="Putnam N.H."/>
            <person name="Green R.E."/>
            <person name="Rokhsar D.S."/>
        </authorList>
    </citation>
    <scope>NUCLEOTIDE SEQUENCE [LARGE SCALE GENOMIC DNA]</scope>
    <source>
        <strain evidence="3">S238N-H82</strain>
    </source>
</reference>
<dbReference type="RefSeq" id="XP_035683362.1">
    <property type="nucleotide sequence ID" value="XM_035827469.1"/>
</dbReference>
<dbReference type="Pfam" id="PF00079">
    <property type="entry name" value="Serpin"/>
    <property type="match status" value="1"/>
</dbReference>
<evidence type="ECO:0000259" key="2">
    <source>
        <dbReference type="SMART" id="SM00093"/>
    </source>
</evidence>
<dbReference type="InterPro" id="IPR023796">
    <property type="entry name" value="Serpin_dom"/>
</dbReference>
<reference evidence="4" key="3">
    <citation type="submission" date="2025-08" db="UniProtKB">
        <authorList>
            <consortium name="RefSeq"/>
        </authorList>
    </citation>
    <scope>IDENTIFICATION</scope>
</reference>
<dbReference type="InterPro" id="IPR036186">
    <property type="entry name" value="Serpin_sf"/>
</dbReference>
<dbReference type="InterPro" id="IPR042185">
    <property type="entry name" value="Serpin_sf_2"/>
</dbReference>
<dbReference type="CDD" id="cd00172">
    <property type="entry name" value="serpin"/>
    <property type="match status" value="1"/>
</dbReference>
<dbReference type="SUPFAM" id="SSF56574">
    <property type="entry name" value="Serpins"/>
    <property type="match status" value="1"/>
</dbReference>
<dbReference type="InterPro" id="IPR000215">
    <property type="entry name" value="Serpin_fam"/>
</dbReference>
<sequence length="356" mass="40348">MFVSPLSISTALAMTYLAAKGKTAEQMGKTMHFDDLSELTLHKTFAKLTETTSTNMTSYTLSMANRLFVQEDFDVLQTYIDGMKQHYGAEVGRVDFGDSKVASDMINNWVEEKTQQKIQDLISEDMLNDLTRLVLVNALYFKAKWDNEFNPFDTDDRPFFRTEEDSVDVPMMHRSGNHHILFDPEVGCSVLELPYKQRDLSMLVIVPTEKEGLRQVEDKITMDTLRGWRNALNNTFSLVYLPKFKLEYSVSLTDHLKQMGIEDLFDSRLADLSGLTGGRDLHVSEVVQKAFVEVNEKGSEAAAATGVVVRLLSADSWLETPPTIRADRPFLFLIRDNRNDSILFMGRVTDPTGGKE</sequence>
<dbReference type="AlphaFoldDB" id="A0A9J7LIA4"/>
<keyword evidence="3" id="KW-1185">Reference proteome</keyword>
<feature type="domain" description="Serpin" evidence="2">
    <location>
        <begin position="1"/>
        <end position="351"/>
    </location>
</feature>
<name>A0A9J7LIA4_BRAFL</name>
<dbReference type="OMA" id="DMINNWV"/>
<dbReference type="Gene3D" id="2.30.39.10">
    <property type="entry name" value="Alpha-1-antitrypsin, domain 1"/>
    <property type="match status" value="1"/>
</dbReference>
<organism evidence="3 4">
    <name type="scientific">Branchiostoma floridae</name>
    <name type="common">Florida lancelet</name>
    <name type="synonym">Amphioxus</name>
    <dbReference type="NCBI Taxonomy" id="7739"/>
    <lineage>
        <taxon>Eukaryota</taxon>
        <taxon>Metazoa</taxon>
        <taxon>Chordata</taxon>
        <taxon>Cephalochordata</taxon>
        <taxon>Leptocardii</taxon>
        <taxon>Amphioxiformes</taxon>
        <taxon>Branchiostomatidae</taxon>
        <taxon>Branchiostoma</taxon>
    </lineage>
</organism>
<evidence type="ECO:0000256" key="1">
    <source>
        <dbReference type="RuleBase" id="RU000411"/>
    </source>
</evidence>
<dbReference type="PROSITE" id="PS00284">
    <property type="entry name" value="SERPIN"/>
    <property type="match status" value="1"/>
</dbReference>
<accession>A0A9J7LIA4</accession>
<dbReference type="Proteomes" id="UP000001554">
    <property type="component" value="Chromosome 8"/>
</dbReference>
<dbReference type="KEGG" id="bfo:118420625"/>
<dbReference type="GeneID" id="118420625"/>
<reference evidence="4" key="1">
    <citation type="journal article" date="2016" name="Genome Biol. Evol.">
        <title>Conserved non-coding elements in the most distant genera of cephalochordates: the Goldilocks principle.</title>
        <authorList>
            <person name="Yue J.X."/>
            <person name="Kozmikova I."/>
            <person name="Ono H."/>
            <person name="Nossa C.W."/>
            <person name="Kozmik Z."/>
            <person name="Putnam N.H."/>
            <person name="Yu J.K."/>
            <person name="Holland L.Z."/>
        </authorList>
    </citation>
    <scope>NUCLEOTIDE SEQUENCE</scope>
</reference>
<dbReference type="OrthoDB" id="671595at2759"/>
<proteinExistence type="inferred from homology"/>
<evidence type="ECO:0000313" key="4">
    <source>
        <dbReference type="RefSeq" id="XP_035683362.1"/>
    </source>
</evidence>
<dbReference type="SMART" id="SM00093">
    <property type="entry name" value="SERPIN"/>
    <property type="match status" value="1"/>
</dbReference>
<comment type="similarity">
    <text evidence="1">Belongs to the serpin family.</text>
</comment>
<dbReference type="Gene3D" id="3.30.497.10">
    <property type="entry name" value="Antithrombin, subunit I, domain 2"/>
    <property type="match status" value="1"/>
</dbReference>
<dbReference type="GO" id="GO:0005615">
    <property type="term" value="C:extracellular space"/>
    <property type="evidence" value="ECO:0000318"/>
    <property type="project" value="GO_Central"/>
</dbReference>
<gene>
    <name evidence="4" type="primary">LOC118420625</name>
</gene>
<dbReference type="PANTHER" id="PTHR11461:SF372">
    <property type="entry name" value="ACCESSORY GLAND PROTEIN ACP76A-RELATED"/>
    <property type="match status" value="1"/>
</dbReference>
<protein>
    <submittedName>
        <fullName evidence="4">Leukocyte elastase inhibitor-like</fullName>
    </submittedName>
</protein>
<dbReference type="InterPro" id="IPR042178">
    <property type="entry name" value="Serpin_sf_1"/>
</dbReference>